<dbReference type="PANTHER" id="PTHR38793:SF1">
    <property type="entry name" value="SMODS AND SLOG-ASSOCIATING 2TM EFFECTOR DOMAIN-CONTAINING PROTEIN"/>
    <property type="match status" value="1"/>
</dbReference>
<feature type="transmembrane region" description="Helical" evidence="2">
    <location>
        <begin position="117"/>
        <end position="137"/>
    </location>
</feature>
<keyword evidence="2" id="KW-1133">Transmembrane helix</keyword>
<dbReference type="NCBIfam" id="NF033635">
    <property type="entry name" value="SLATT_fungal"/>
    <property type="match status" value="1"/>
</dbReference>
<evidence type="ECO:0000259" key="3">
    <source>
        <dbReference type="Pfam" id="PF18142"/>
    </source>
</evidence>
<sequence>MSAAIYSSHTQPPILPGLKMNDQKPPDDAPPPQDPNRPPSPLPAFTAHDELRLLSHDEWVQFCRGVGCFRDEESETLVRPKCWYWPAKGLPDGLYRDVMWEKAKFTYWFHILSTIRWILMVLQLGLSACLTALGSFSKQDGKPITIIAAICTCIAGILALMHNSGLPDRYRSDRNEFYQVEVYIKEIMDTRLAAADQNIMEVMAGCYDQFRAARQTVQNNIPASYTPTSLTTPPRLPGMLQKPKPGLKKVGDADVQGGLYDALTTWVTASDED</sequence>
<organism evidence="4 5">
    <name type="scientific">Apiospora rasikravindrae</name>
    <dbReference type="NCBI Taxonomy" id="990691"/>
    <lineage>
        <taxon>Eukaryota</taxon>
        <taxon>Fungi</taxon>
        <taxon>Dikarya</taxon>
        <taxon>Ascomycota</taxon>
        <taxon>Pezizomycotina</taxon>
        <taxon>Sordariomycetes</taxon>
        <taxon>Xylariomycetidae</taxon>
        <taxon>Amphisphaeriales</taxon>
        <taxon>Apiosporaceae</taxon>
        <taxon>Apiospora</taxon>
    </lineage>
</organism>
<evidence type="ECO:0000313" key="4">
    <source>
        <dbReference type="EMBL" id="KAK8052131.1"/>
    </source>
</evidence>
<dbReference type="Proteomes" id="UP001444661">
    <property type="component" value="Unassembled WGS sequence"/>
</dbReference>
<keyword evidence="2" id="KW-0472">Membrane</keyword>
<accession>A0ABR1U1Z4</accession>
<dbReference type="Pfam" id="PF18142">
    <property type="entry name" value="SLATT_fungal"/>
    <property type="match status" value="1"/>
</dbReference>
<feature type="transmembrane region" description="Helical" evidence="2">
    <location>
        <begin position="143"/>
        <end position="161"/>
    </location>
</feature>
<evidence type="ECO:0000313" key="5">
    <source>
        <dbReference type="Proteomes" id="UP001444661"/>
    </source>
</evidence>
<keyword evidence="5" id="KW-1185">Reference proteome</keyword>
<evidence type="ECO:0000256" key="1">
    <source>
        <dbReference type="SAM" id="MobiDB-lite"/>
    </source>
</evidence>
<feature type="region of interest" description="Disordered" evidence="1">
    <location>
        <begin position="1"/>
        <end position="42"/>
    </location>
</feature>
<feature type="compositionally biased region" description="Polar residues" evidence="1">
    <location>
        <begin position="1"/>
        <end position="11"/>
    </location>
</feature>
<feature type="domain" description="SMODS and SLOG-associating 2TM effector" evidence="3">
    <location>
        <begin position="98"/>
        <end position="215"/>
    </location>
</feature>
<dbReference type="PANTHER" id="PTHR38793">
    <property type="entry name" value="SLATT_FUNGAL DOMAIN-CONTAINING PROTEIN-RELATED"/>
    <property type="match status" value="1"/>
</dbReference>
<evidence type="ECO:0000256" key="2">
    <source>
        <dbReference type="SAM" id="Phobius"/>
    </source>
</evidence>
<protein>
    <recommendedName>
        <fullName evidence="3">SMODS and SLOG-associating 2TM effector domain-containing protein</fullName>
    </recommendedName>
</protein>
<reference evidence="4 5" key="1">
    <citation type="submission" date="2023-01" db="EMBL/GenBank/DDBJ databases">
        <title>Analysis of 21 Apiospora genomes using comparative genomics revels a genus with tremendous synthesis potential of carbohydrate active enzymes and secondary metabolites.</title>
        <authorList>
            <person name="Sorensen T."/>
        </authorList>
    </citation>
    <scope>NUCLEOTIDE SEQUENCE [LARGE SCALE GENOMIC DNA]</scope>
    <source>
        <strain evidence="4 5">CBS 33761</strain>
    </source>
</reference>
<feature type="compositionally biased region" description="Pro residues" evidence="1">
    <location>
        <begin position="28"/>
        <end position="42"/>
    </location>
</feature>
<dbReference type="EMBL" id="JAQQWK010000002">
    <property type="protein sequence ID" value="KAK8052131.1"/>
    <property type="molecule type" value="Genomic_DNA"/>
</dbReference>
<comment type="caution">
    <text evidence="4">The sequence shown here is derived from an EMBL/GenBank/DDBJ whole genome shotgun (WGS) entry which is preliminary data.</text>
</comment>
<name>A0ABR1U1Z4_9PEZI</name>
<dbReference type="InterPro" id="IPR041622">
    <property type="entry name" value="SLATT_fungi"/>
</dbReference>
<keyword evidence="2" id="KW-0812">Transmembrane</keyword>
<proteinExistence type="predicted"/>
<gene>
    <name evidence="4" type="ORF">PG993_003516</name>
</gene>